<proteinExistence type="predicted"/>
<dbReference type="Pfam" id="PF00078">
    <property type="entry name" value="RVT_1"/>
    <property type="match status" value="1"/>
</dbReference>
<feature type="domain" description="Reverse transcriptase" evidence="1">
    <location>
        <begin position="37"/>
        <end position="124"/>
    </location>
</feature>
<reference evidence="2" key="1">
    <citation type="submission" date="2015-09" db="EMBL/GenBank/DDBJ databases">
        <title>Scylla olivacea transcriptome.</title>
        <authorList>
            <person name="Ikhwanuddin M."/>
        </authorList>
    </citation>
    <scope>NUCLEOTIDE SEQUENCE</scope>
</reference>
<sequence>MTNPSCLTISSCLDLATPPQTFLCSSPGTGKTPWITAFDCVWHVGLLEKLHAKGIQGHLLMVMNDYLHDRSPHVVIGEQQSRNLPVGVSVPHGPVPGPVLWNLYIDDFLRTLSAVSIYSDDCTLSRSYCCQDS</sequence>
<evidence type="ECO:0000313" key="2">
    <source>
        <dbReference type="EMBL" id="JAI66324.1"/>
    </source>
</evidence>
<protein>
    <recommendedName>
        <fullName evidence="1">Reverse transcriptase domain-containing protein</fullName>
    </recommendedName>
</protein>
<dbReference type="EMBL" id="GDRN01052236">
    <property type="protein sequence ID" value="JAI66324.1"/>
    <property type="molecule type" value="Transcribed_RNA"/>
</dbReference>
<evidence type="ECO:0000259" key="1">
    <source>
        <dbReference type="Pfam" id="PF00078"/>
    </source>
</evidence>
<dbReference type="InterPro" id="IPR000477">
    <property type="entry name" value="RT_dom"/>
</dbReference>
<name>A0A0P4WCI5_SCYOL</name>
<dbReference type="AlphaFoldDB" id="A0A0P4WCI5"/>
<accession>A0A0P4WCI5</accession>
<organism evidence="2">
    <name type="scientific">Scylla olivacea</name>
    <name type="common">Orange mud crab</name>
    <name type="synonym">Cancer olivacea</name>
    <dbReference type="NCBI Taxonomy" id="85551"/>
    <lineage>
        <taxon>Eukaryota</taxon>
        <taxon>Metazoa</taxon>
        <taxon>Ecdysozoa</taxon>
        <taxon>Arthropoda</taxon>
        <taxon>Crustacea</taxon>
        <taxon>Multicrustacea</taxon>
        <taxon>Malacostraca</taxon>
        <taxon>Eumalacostraca</taxon>
        <taxon>Eucarida</taxon>
        <taxon>Decapoda</taxon>
        <taxon>Pleocyemata</taxon>
        <taxon>Brachyura</taxon>
        <taxon>Eubrachyura</taxon>
        <taxon>Portunoidea</taxon>
        <taxon>Portunidae</taxon>
        <taxon>Portuninae</taxon>
        <taxon>Scylla</taxon>
    </lineage>
</organism>